<dbReference type="InParanoid" id="A0A166AKE2"/>
<protein>
    <submittedName>
        <fullName evidence="1">Uncharacterized protein</fullName>
    </submittedName>
</protein>
<dbReference type="EMBL" id="KV426002">
    <property type="protein sequence ID" value="KZV92769.1"/>
    <property type="molecule type" value="Genomic_DNA"/>
</dbReference>
<reference evidence="1 2" key="1">
    <citation type="journal article" date="2016" name="Mol. Biol. Evol.">
        <title>Comparative Genomics of Early-Diverging Mushroom-Forming Fungi Provides Insights into the Origins of Lignocellulose Decay Capabilities.</title>
        <authorList>
            <person name="Nagy L.G."/>
            <person name="Riley R."/>
            <person name="Tritt A."/>
            <person name="Adam C."/>
            <person name="Daum C."/>
            <person name="Floudas D."/>
            <person name="Sun H."/>
            <person name="Yadav J.S."/>
            <person name="Pangilinan J."/>
            <person name="Larsson K.H."/>
            <person name="Matsuura K."/>
            <person name="Barry K."/>
            <person name="Labutti K."/>
            <person name="Kuo R."/>
            <person name="Ohm R.A."/>
            <person name="Bhattacharya S.S."/>
            <person name="Shirouzu T."/>
            <person name="Yoshinaga Y."/>
            <person name="Martin F.M."/>
            <person name="Grigoriev I.V."/>
            <person name="Hibbett D.S."/>
        </authorList>
    </citation>
    <scope>NUCLEOTIDE SEQUENCE [LARGE SCALE GENOMIC DNA]</scope>
    <source>
        <strain evidence="1 2">HHB12029</strain>
    </source>
</reference>
<dbReference type="AlphaFoldDB" id="A0A166AKE2"/>
<proteinExistence type="predicted"/>
<evidence type="ECO:0000313" key="1">
    <source>
        <dbReference type="EMBL" id="KZV92769.1"/>
    </source>
</evidence>
<name>A0A166AKE2_EXIGL</name>
<gene>
    <name evidence="1" type="ORF">EXIGLDRAFT_789708</name>
</gene>
<dbReference type="OrthoDB" id="5424209at2759"/>
<dbReference type="Proteomes" id="UP000077266">
    <property type="component" value="Unassembled WGS sequence"/>
</dbReference>
<evidence type="ECO:0000313" key="2">
    <source>
        <dbReference type="Proteomes" id="UP000077266"/>
    </source>
</evidence>
<sequence length="571" mass="61677">MDATQGSTLAPGDTDDIISAHGSASSGLLNLSESSAPVPPEHAGVYYAGLPSCPPLLWRSSKAPWRTRHPGPEAYTIRKRLRPVFGHTINEVWDELGPKVCQLLDSKALRWTSIDVVRFQLQLEVEEPVGPVVLWVGVDPESAQDPSACGIDCLKLLHEFGLDDVEVEFRASSYIRSSSQTVRGPRLLPPVSELDPTVAVRAPFTATLGLSIAAQATLGSEGTGGLYIAQGGSSSNILLLTTRHVILPPDVYPNDDFSVIRLPDPSVTLLGERAASEAFESCKTQIDLQTLKKRITKNQIAALSNQMAALSNEGAGYGDAEGEITRDQLKATKSSIRALKRFGWTVKRDWAEPTDRIIGRFVHAPPIILGAAPEGFTQDYALVQLDMAKFGDAFRGNVVDLGTEIHPYNFFTMMREFANPFKYPVDRLLQLQDVIPLASMRNPEHVNRNGDPGLVVLKRGKSTGITVGLATGVFSYVREYSKDQSQAPRTSQEWPVLPFGNGRGDVFSDVGDSGSVIVDGLGRVGGLITGGSGQPGPDGGIDVTYATPLCWLLSRIQASGFPDARVYSRSQ</sequence>
<accession>A0A166AKE2</accession>
<organism evidence="1 2">
    <name type="scientific">Exidia glandulosa HHB12029</name>
    <dbReference type="NCBI Taxonomy" id="1314781"/>
    <lineage>
        <taxon>Eukaryota</taxon>
        <taxon>Fungi</taxon>
        <taxon>Dikarya</taxon>
        <taxon>Basidiomycota</taxon>
        <taxon>Agaricomycotina</taxon>
        <taxon>Agaricomycetes</taxon>
        <taxon>Auriculariales</taxon>
        <taxon>Exidiaceae</taxon>
        <taxon>Exidia</taxon>
    </lineage>
</organism>
<keyword evidence="2" id="KW-1185">Reference proteome</keyword>